<keyword evidence="4 10" id="KW-0812">Transmembrane</keyword>
<keyword evidence="7 10" id="KW-0626">Porin</keyword>
<evidence type="ECO:0000313" key="12">
    <source>
        <dbReference type="Proteomes" id="UP000477849"/>
    </source>
</evidence>
<organism evidence="11 12">
    <name type="scientific">Rhizobium daejeonense</name>
    <dbReference type="NCBI Taxonomy" id="240521"/>
    <lineage>
        <taxon>Bacteria</taxon>
        <taxon>Pseudomonadati</taxon>
        <taxon>Pseudomonadota</taxon>
        <taxon>Alphaproteobacteria</taxon>
        <taxon>Hyphomicrobiales</taxon>
        <taxon>Rhizobiaceae</taxon>
        <taxon>Rhizobium/Agrobacterium group</taxon>
        <taxon>Rhizobium</taxon>
    </lineage>
</organism>
<dbReference type="InterPro" id="IPR023614">
    <property type="entry name" value="Porin_dom_sf"/>
</dbReference>
<evidence type="ECO:0000256" key="1">
    <source>
        <dbReference type="ARBA" id="ARBA00009521"/>
    </source>
</evidence>
<evidence type="ECO:0000256" key="10">
    <source>
        <dbReference type="RuleBase" id="RU364005"/>
    </source>
</evidence>
<accession>A0A6M1S2A6</accession>
<dbReference type="SUPFAM" id="SSF56935">
    <property type="entry name" value="Porins"/>
    <property type="match status" value="1"/>
</dbReference>
<dbReference type="RefSeq" id="WP_163904408.1">
    <property type="nucleotide sequence ID" value="NZ_CP048427.1"/>
</dbReference>
<name>A0A6M1S2A6_9HYPH</name>
<feature type="signal peptide" evidence="10">
    <location>
        <begin position="1"/>
        <end position="22"/>
    </location>
</feature>
<keyword evidence="5 10" id="KW-0732">Signal</keyword>
<reference evidence="11 12" key="1">
    <citation type="submission" date="2020-02" db="EMBL/GenBank/DDBJ databases">
        <title>Genome sequence of the type strain CCBAU10050 of Rhizobium daejeonense.</title>
        <authorList>
            <person name="Gao J."/>
            <person name="Sun J."/>
        </authorList>
    </citation>
    <scope>NUCLEOTIDE SEQUENCE [LARGE SCALE GENOMIC DNA]</scope>
    <source>
        <strain evidence="11 12">CCBAU10050</strain>
    </source>
</reference>
<evidence type="ECO:0000256" key="8">
    <source>
        <dbReference type="ARBA" id="ARBA00023136"/>
    </source>
</evidence>
<comment type="subcellular location">
    <subcellularLocation>
        <location evidence="10">Cell outer membrane</location>
        <topology evidence="10">Multi-pass membrane protein</topology>
    </subcellularLocation>
</comment>
<evidence type="ECO:0000256" key="5">
    <source>
        <dbReference type="ARBA" id="ARBA00022729"/>
    </source>
</evidence>
<dbReference type="GO" id="GO:0009279">
    <property type="term" value="C:cell outer membrane"/>
    <property type="evidence" value="ECO:0007669"/>
    <property type="project" value="UniProtKB-SubCell"/>
</dbReference>
<dbReference type="GO" id="GO:0006811">
    <property type="term" value="P:monoatomic ion transport"/>
    <property type="evidence" value="ECO:0007669"/>
    <property type="project" value="UniProtKB-KW"/>
</dbReference>
<keyword evidence="8 10" id="KW-0472">Membrane</keyword>
<keyword evidence="9 10" id="KW-0998">Cell outer membrane</keyword>
<keyword evidence="2 10" id="KW-0813">Transport</keyword>
<feature type="chain" id="PRO_5027137335" description="Porin" evidence="10">
    <location>
        <begin position="23"/>
        <end position="349"/>
    </location>
</feature>
<sequence length="349" mass="37532">MNIKSLLLGSAAALAVVSGAQAADAIVAAEPEPVEYVRVCDAFGTGYFYIPGTETCLKISGYVRAQVDVRGENDFLDGAYRTNTRGYLTFEAKSDSELGPIGAIINLETDSRSDTHTFLDGAVITVGGLEVGYFYNYWDDGLNGETDMFDDGPLSPVVGGLVSYIGGNTLNDGIRYTYETDSFIVGAAVQNFDQETGWKTDGDDVGVEAKVGATFGPVNVTLNGGYDFGTEDGAIRGMLSADLGPGKLGFAAVWSSGASRYWDFSEWSVAASYEVAVTEKFKITPGVQYWDNVFYDADGDYYGPNAWRAGVTLDYKLAEGLTTKASVQYTDVEDVDSSWAGFVRLQRSF</sequence>
<dbReference type="InterPro" id="IPR003684">
    <property type="entry name" value="Porin_alphabac"/>
</dbReference>
<evidence type="ECO:0000256" key="2">
    <source>
        <dbReference type="ARBA" id="ARBA00022448"/>
    </source>
</evidence>
<evidence type="ECO:0000256" key="9">
    <source>
        <dbReference type="ARBA" id="ARBA00023237"/>
    </source>
</evidence>
<protein>
    <recommendedName>
        <fullName evidence="10">Porin</fullName>
    </recommendedName>
</protein>
<comment type="caution">
    <text evidence="11">The sequence shown here is derived from an EMBL/GenBank/DDBJ whole genome shotgun (WGS) entry which is preliminary data.</text>
</comment>
<comment type="domain">
    <text evidence="10">Consists of 16-stranded beta-barrel sheets, with large surface-exposed loops, that form a transmembrane pore at the center of each barrel. The pore is partially ocluded by a peptide loop that folds into the pore lumen.</text>
</comment>
<dbReference type="GO" id="GO:0046930">
    <property type="term" value="C:pore complex"/>
    <property type="evidence" value="ECO:0007669"/>
    <property type="project" value="UniProtKB-KW"/>
</dbReference>
<evidence type="ECO:0000313" key="11">
    <source>
        <dbReference type="EMBL" id="NGO63270.1"/>
    </source>
</evidence>
<keyword evidence="6 10" id="KW-0406">Ion transport</keyword>
<gene>
    <name evidence="11" type="ORF">G6N76_06255</name>
</gene>
<dbReference type="Gene3D" id="2.40.160.10">
    <property type="entry name" value="Porin"/>
    <property type="match status" value="1"/>
</dbReference>
<evidence type="ECO:0000256" key="4">
    <source>
        <dbReference type="ARBA" id="ARBA00022692"/>
    </source>
</evidence>
<dbReference type="EMBL" id="JAAKZH010000002">
    <property type="protein sequence ID" value="NGO63270.1"/>
    <property type="molecule type" value="Genomic_DNA"/>
</dbReference>
<comment type="similarity">
    <text evidence="1 10">Belongs to the alphaproteobacteria porin family.</text>
</comment>
<keyword evidence="12" id="KW-1185">Reference proteome</keyword>
<evidence type="ECO:0000256" key="7">
    <source>
        <dbReference type="ARBA" id="ARBA00023114"/>
    </source>
</evidence>
<evidence type="ECO:0000256" key="6">
    <source>
        <dbReference type="ARBA" id="ARBA00023065"/>
    </source>
</evidence>
<proteinExistence type="inferred from homology"/>
<dbReference type="AlphaFoldDB" id="A0A6M1S2A6"/>
<keyword evidence="3 10" id="KW-1134">Transmembrane beta strand</keyword>
<dbReference type="Proteomes" id="UP000477849">
    <property type="component" value="Unassembled WGS sequence"/>
</dbReference>
<dbReference type="GO" id="GO:0015288">
    <property type="term" value="F:porin activity"/>
    <property type="evidence" value="ECO:0007669"/>
    <property type="project" value="UniProtKB-KW"/>
</dbReference>
<comment type="function">
    <text evidence="10">Forms passive diffusion pores that allow small molecular weight hydrophilic materials across the outer membrane.</text>
</comment>
<evidence type="ECO:0000256" key="3">
    <source>
        <dbReference type="ARBA" id="ARBA00022452"/>
    </source>
</evidence>
<dbReference type="Pfam" id="PF02530">
    <property type="entry name" value="Porin_2"/>
    <property type="match status" value="1"/>
</dbReference>